<dbReference type="AlphaFoldDB" id="A0A0E9SDR1"/>
<proteinExistence type="predicted"/>
<name>A0A0E9SDR1_ANGAN</name>
<sequence length="37" mass="4389">MLWCLLRLPKKREPLPTLHTPKWPLACVNILMSFKIT</sequence>
<organism evidence="1">
    <name type="scientific">Anguilla anguilla</name>
    <name type="common">European freshwater eel</name>
    <name type="synonym">Muraena anguilla</name>
    <dbReference type="NCBI Taxonomy" id="7936"/>
    <lineage>
        <taxon>Eukaryota</taxon>
        <taxon>Metazoa</taxon>
        <taxon>Chordata</taxon>
        <taxon>Craniata</taxon>
        <taxon>Vertebrata</taxon>
        <taxon>Euteleostomi</taxon>
        <taxon>Actinopterygii</taxon>
        <taxon>Neopterygii</taxon>
        <taxon>Teleostei</taxon>
        <taxon>Anguilliformes</taxon>
        <taxon>Anguillidae</taxon>
        <taxon>Anguilla</taxon>
    </lineage>
</organism>
<reference evidence="1" key="1">
    <citation type="submission" date="2014-11" db="EMBL/GenBank/DDBJ databases">
        <authorList>
            <person name="Amaro Gonzalez C."/>
        </authorList>
    </citation>
    <scope>NUCLEOTIDE SEQUENCE</scope>
</reference>
<dbReference type="EMBL" id="GBXM01069156">
    <property type="protein sequence ID" value="JAH39421.1"/>
    <property type="molecule type" value="Transcribed_RNA"/>
</dbReference>
<accession>A0A0E9SDR1</accession>
<evidence type="ECO:0000313" key="1">
    <source>
        <dbReference type="EMBL" id="JAH39421.1"/>
    </source>
</evidence>
<reference evidence="1" key="2">
    <citation type="journal article" date="2015" name="Fish Shellfish Immunol.">
        <title>Early steps in the European eel (Anguilla anguilla)-Vibrio vulnificus interaction in the gills: Role of the RtxA13 toxin.</title>
        <authorList>
            <person name="Callol A."/>
            <person name="Pajuelo D."/>
            <person name="Ebbesson L."/>
            <person name="Teles M."/>
            <person name="MacKenzie S."/>
            <person name="Amaro C."/>
        </authorList>
    </citation>
    <scope>NUCLEOTIDE SEQUENCE</scope>
</reference>
<protein>
    <submittedName>
        <fullName evidence="1">Uncharacterized protein</fullName>
    </submittedName>
</protein>